<name>A0ABY6MSL9_9BURK</name>
<proteinExistence type="predicted"/>
<accession>A0ABY6MSL9</accession>
<dbReference type="RefSeq" id="WP_264892699.1">
    <property type="nucleotide sequence ID" value="NZ_CP110257.1"/>
</dbReference>
<sequence>MPEEEKRLRKEWLKRKFASFEYHEEMLRLHHQWVEVIRKAKYWTPMARMAQNIRYTVDDMWTYEGTDDWILDEEYTGPIDWPDDWRAEVSPPRIKAGEPAPQGGVWQSVDEHRRHVRVQPGERLPDLGSAYGITLWERIGD</sequence>
<protein>
    <recommendedName>
        <fullName evidence="3">LysM domain-containing protein</fullName>
    </recommendedName>
</protein>
<gene>
    <name evidence="1" type="ORF">OMP39_15205</name>
</gene>
<evidence type="ECO:0000313" key="2">
    <source>
        <dbReference type="Proteomes" id="UP001163266"/>
    </source>
</evidence>
<evidence type="ECO:0008006" key="3">
    <source>
        <dbReference type="Google" id="ProtNLM"/>
    </source>
</evidence>
<dbReference type="Proteomes" id="UP001163266">
    <property type="component" value="Chromosome"/>
</dbReference>
<organism evidence="1 2">
    <name type="scientific">Caldimonas aquatica</name>
    <dbReference type="NCBI Taxonomy" id="376175"/>
    <lineage>
        <taxon>Bacteria</taxon>
        <taxon>Pseudomonadati</taxon>
        <taxon>Pseudomonadota</taxon>
        <taxon>Betaproteobacteria</taxon>
        <taxon>Burkholderiales</taxon>
        <taxon>Sphaerotilaceae</taxon>
        <taxon>Caldimonas</taxon>
    </lineage>
</organism>
<dbReference type="EMBL" id="CP110257">
    <property type="protein sequence ID" value="UZD54990.1"/>
    <property type="molecule type" value="Genomic_DNA"/>
</dbReference>
<evidence type="ECO:0000313" key="1">
    <source>
        <dbReference type="EMBL" id="UZD54990.1"/>
    </source>
</evidence>
<reference evidence="1" key="1">
    <citation type="submission" date="2022-10" db="EMBL/GenBank/DDBJ databases">
        <title>Complete genome sequence of Schlegelella aquatica LMG 23380.</title>
        <authorList>
            <person name="Musilova J."/>
            <person name="Kourilova X."/>
            <person name="Bezdicek M."/>
            <person name="Hermankova K."/>
            <person name="Obruca S."/>
            <person name="Sedlar K."/>
        </authorList>
    </citation>
    <scope>NUCLEOTIDE SEQUENCE</scope>
    <source>
        <strain evidence="1">LMG 23380</strain>
    </source>
</reference>
<keyword evidence="2" id="KW-1185">Reference proteome</keyword>